<protein>
    <recommendedName>
        <fullName evidence="3">N-acetyltransferase domain-containing protein</fullName>
    </recommendedName>
</protein>
<gene>
    <name evidence="1" type="ORF">EHS25_005290</name>
</gene>
<sequence length="178" mass="20305">MGASGQKEERLLWWDEDKEEPYLLIPGFPDLRITPFRKEDDPHLVELYNDPLIGSWAWRRPYPYLLADRDFVWNVLYPPQQAAMALLKPLLTLPSDPRGAEQAMLKAVITGWCVWVGMDTLIAHVETRNTGSQSVVRRCGFTLVDLEQREWPADKGGGMRELGLWVLDLKRVGSGSEA</sequence>
<name>A0A427XZA7_9TREE</name>
<dbReference type="AlphaFoldDB" id="A0A427XZA7"/>
<keyword evidence="2" id="KW-1185">Reference proteome</keyword>
<dbReference type="Gene3D" id="3.40.630.30">
    <property type="match status" value="1"/>
</dbReference>
<dbReference type="SUPFAM" id="SSF55729">
    <property type="entry name" value="Acyl-CoA N-acyltransferases (Nat)"/>
    <property type="match status" value="1"/>
</dbReference>
<reference evidence="1 2" key="1">
    <citation type="submission" date="2018-11" db="EMBL/GenBank/DDBJ databases">
        <title>Genome sequence of Saitozyma podzolica DSM 27192.</title>
        <authorList>
            <person name="Aliyu H."/>
            <person name="Gorte O."/>
            <person name="Ochsenreither K."/>
        </authorList>
    </citation>
    <scope>NUCLEOTIDE SEQUENCE [LARGE SCALE GENOMIC DNA]</scope>
    <source>
        <strain evidence="1 2">DSM 27192</strain>
    </source>
</reference>
<accession>A0A427XZA7</accession>
<dbReference type="STRING" id="1890683.A0A427XZA7"/>
<comment type="caution">
    <text evidence="1">The sequence shown here is derived from an EMBL/GenBank/DDBJ whole genome shotgun (WGS) entry which is preliminary data.</text>
</comment>
<evidence type="ECO:0000313" key="2">
    <source>
        <dbReference type="Proteomes" id="UP000279259"/>
    </source>
</evidence>
<evidence type="ECO:0000313" key="1">
    <source>
        <dbReference type="EMBL" id="RSH84045.1"/>
    </source>
</evidence>
<dbReference type="OrthoDB" id="630895at2759"/>
<dbReference type="InterPro" id="IPR016181">
    <property type="entry name" value="Acyl_CoA_acyltransferase"/>
</dbReference>
<dbReference type="EMBL" id="RSCD01000022">
    <property type="protein sequence ID" value="RSH84045.1"/>
    <property type="molecule type" value="Genomic_DNA"/>
</dbReference>
<evidence type="ECO:0008006" key="3">
    <source>
        <dbReference type="Google" id="ProtNLM"/>
    </source>
</evidence>
<organism evidence="1 2">
    <name type="scientific">Saitozyma podzolica</name>
    <dbReference type="NCBI Taxonomy" id="1890683"/>
    <lineage>
        <taxon>Eukaryota</taxon>
        <taxon>Fungi</taxon>
        <taxon>Dikarya</taxon>
        <taxon>Basidiomycota</taxon>
        <taxon>Agaricomycotina</taxon>
        <taxon>Tremellomycetes</taxon>
        <taxon>Tremellales</taxon>
        <taxon>Trimorphomycetaceae</taxon>
        <taxon>Saitozyma</taxon>
    </lineage>
</organism>
<proteinExistence type="predicted"/>
<dbReference type="Proteomes" id="UP000279259">
    <property type="component" value="Unassembled WGS sequence"/>
</dbReference>